<proteinExistence type="predicted"/>
<comment type="caution">
    <text evidence="1">The sequence shown here is derived from an EMBL/GenBank/DDBJ whole genome shotgun (WGS) entry which is preliminary data.</text>
</comment>
<dbReference type="EMBL" id="DVFV01000041">
    <property type="protein sequence ID" value="HIQ90408.1"/>
    <property type="molecule type" value="Genomic_DNA"/>
</dbReference>
<sequence>MNYTKPSIVDVTLMDDKGRSLYFHDMSENSRPLELLLHTAYNNEIIPSIASPGEGPKSLAYIIFHLNPKKLNIIGCLMDLTTEIPNCEFNIRSDSTSKIYVELSCDPEDGDQMFTRIKEEIEDNMINTNHTHNYQIMSTVYNIAKITEDVINAQILFATNAKLYTQGKCGMSIYKEKQNTKVSIKNAVPISSVIEEIKTKAALNLPTVFFCTFEELRNFYFELDDTVYGKEDE</sequence>
<organism evidence="1 2">
    <name type="scientific">Candidatus Coprosoma intestinipullorum</name>
    <dbReference type="NCBI Taxonomy" id="2840752"/>
    <lineage>
        <taxon>Bacteria</taxon>
        <taxon>Bacillati</taxon>
        <taxon>Bacillota</taxon>
        <taxon>Bacillota incertae sedis</taxon>
        <taxon>Candidatus Coprosoma</taxon>
    </lineage>
</organism>
<name>A0A9D1CXX3_9FIRM</name>
<dbReference type="AlphaFoldDB" id="A0A9D1CXX3"/>
<dbReference type="Proteomes" id="UP000886786">
    <property type="component" value="Unassembled WGS sequence"/>
</dbReference>
<reference evidence="1" key="1">
    <citation type="submission" date="2020-10" db="EMBL/GenBank/DDBJ databases">
        <authorList>
            <person name="Gilroy R."/>
        </authorList>
    </citation>
    <scope>NUCLEOTIDE SEQUENCE</scope>
    <source>
        <strain evidence="1">CHK147-3167</strain>
    </source>
</reference>
<protein>
    <submittedName>
        <fullName evidence="1">Uncharacterized protein</fullName>
    </submittedName>
</protein>
<accession>A0A9D1CXX3</accession>
<evidence type="ECO:0000313" key="2">
    <source>
        <dbReference type="Proteomes" id="UP000886786"/>
    </source>
</evidence>
<evidence type="ECO:0000313" key="1">
    <source>
        <dbReference type="EMBL" id="HIQ90408.1"/>
    </source>
</evidence>
<gene>
    <name evidence="1" type="ORF">IAB27_02115</name>
</gene>
<reference evidence="1" key="2">
    <citation type="journal article" date="2021" name="PeerJ">
        <title>Extensive microbial diversity within the chicken gut microbiome revealed by metagenomics and culture.</title>
        <authorList>
            <person name="Gilroy R."/>
            <person name="Ravi A."/>
            <person name="Getino M."/>
            <person name="Pursley I."/>
            <person name="Horton D.L."/>
            <person name="Alikhan N.F."/>
            <person name="Baker D."/>
            <person name="Gharbi K."/>
            <person name="Hall N."/>
            <person name="Watson M."/>
            <person name="Adriaenssens E.M."/>
            <person name="Foster-Nyarko E."/>
            <person name="Jarju S."/>
            <person name="Secka A."/>
            <person name="Antonio M."/>
            <person name="Oren A."/>
            <person name="Chaudhuri R.R."/>
            <person name="La Ragione R."/>
            <person name="Hildebrand F."/>
            <person name="Pallen M.J."/>
        </authorList>
    </citation>
    <scope>NUCLEOTIDE SEQUENCE</scope>
    <source>
        <strain evidence="1">CHK147-3167</strain>
    </source>
</reference>